<dbReference type="EMBL" id="JAYRBN010000119">
    <property type="protein sequence ID" value="KAL2719773.1"/>
    <property type="molecule type" value="Genomic_DNA"/>
</dbReference>
<protein>
    <submittedName>
        <fullName evidence="1">Uncharacterized protein</fullName>
    </submittedName>
</protein>
<sequence length="62" mass="6526">TREYASSFFDGGGLTVSAVTAFASAPPPATLVSYRSVSFGVLSLTSTSFSMTEHIGKYLTQK</sequence>
<feature type="non-terminal residue" evidence="1">
    <location>
        <position position="1"/>
    </location>
</feature>
<evidence type="ECO:0000313" key="2">
    <source>
        <dbReference type="Proteomes" id="UP001607303"/>
    </source>
</evidence>
<proteinExistence type="predicted"/>
<keyword evidence="2" id="KW-1185">Reference proteome</keyword>
<dbReference type="AlphaFoldDB" id="A0ABD2AGM8"/>
<gene>
    <name evidence="1" type="ORF">V1477_021267</name>
</gene>
<evidence type="ECO:0000313" key="1">
    <source>
        <dbReference type="EMBL" id="KAL2719773.1"/>
    </source>
</evidence>
<accession>A0ABD2AGM8</accession>
<reference evidence="1 2" key="1">
    <citation type="journal article" date="2024" name="Ann. Entomol. Soc. Am.">
        <title>Genomic analyses of the southern and eastern yellowjacket wasps (Hymenoptera: Vespidae) reveal evolutionary signatures of social life.</title>
        <authorList>
            <person name="Catto M.A."/>
            <person name="Caine P.B."/>
            <person name="Orr S.E."/>
            <person name="Hunt B.G."/>
            <person name="Goodisman M.A.D."/>
        </authorList>
    </citation>
    <scope>NUCLEOTIDE SEQUENCE [LARGE SCALE GENOMIC DNA]</scope>
    <source>
        <strain evidence="1">232</strain>
        <tissue evidence="1">Head and thorax</tissue>
    </source>
</reference>
<name>A0ABD2AGM8_VESMC</name>
<organism evidence="1 2">
    <name type="scientific">Vespula maculifrons</name>
    <name type="common">Eastern yellow jacket</name>
    <name type="synonym">Wasp</name>
    <dbReference type="NCBI Taxonomy" id="7453"/>
    <lineage>
        <taxon>Eukaryota</taxon>
        <taxon>Metazoa</taxon>
        <taxon>Ecdysozoa</taxon>
        <taxon>Arthropoda</taxon>
        <taxon>Hexapoda</taxon>
        <taxon>Insecta</taxon>
        <taxon>Pterygota</taxon>
        <taxon>Neoptera</taxon>
        <taxon>Endopterygota</taxon>
        <taxon>Hymenoptera</taxon>
        <taxon>Apocrita</taxon>
        <taxon>Aculeata</taxon>
        <taxon>Vespoidea</taxon>
        <taxon>Vespidae</taxon>
        <taxon>Vespinae</taxon>
        <taxon>Vespula</taxon>
    </lineage>
</organism>
<dbReference type="Proteomes" id="UP001607303">
    <property type="component" value="Unassembled WGS sequence"/>
</dbReference>
<comment type="caution">
    <text evidence="1">The sequence shown here is derived from an EMBL/GenBank/DDBJ whole genome shotgun (WGS) entry which is preliminary data.</text>
</comment>